<evidence type="ECO:0000256" key="7">
    <source>
        <dbReference type="ARBA" id="ARBA00022801"/>
    </source>
</evidence>
<keyword evidence="7 15" id="KW-0378">Hydrolase</keyword>
<evidence type="ECO:0000256" key="10">
    <source>
        <dbReference type="ARBA" id="ARBA00023136"/>
    </source>
</evidence>
<dbReference type="GO" id="GO:0008038">
    <property type="term" value="P:neuron recognition"/>
    <property type="evidence" value="ECO:0007669"/>
    <property type="project" value="UniProtKB-ARBA"/>
</dbReference>
<dbReference type="InterPro" id="IPR034182">
    <property type="entry name" value="Kexin/furin"/>
</dbReference>
<dbReference type="GO" id="GO:0004252">
    <property type="term" value="F:serine-type endopeptidase activity"/>
    <property type="evidence" value="ECO:0007669"/>
    <property type="project" value="UniProtKB-UniRule"/>
</dbReference>
<evidence type="ECO:0000256" key="11">
    <source>
        <dbReference type="ARBA" id="ARBA00023145"/>
    </source>
</evidence>
<comment type="cofactor">
    <cofactor evidence="1">
        <name>Ca(2+)</name>
        <dbReference type="ChEBI" id="CHEBI:29108"/>
    </cofactor>
</comment>
<feature type="active site" description="Charge relay system" evidence="14 15">
    <location>
        <position position="225"/>
    </location>
</feature>
<keyword evidence="13" id="KW-0325">Glycoprotein</keyword>
<feature type="domain" description="P/Homo B" evidence="18">
    <location>
        <begin position="477"/>
        <end position="618"/>
    </location>
</feature>
<sequence>MTKGVVLLPLLLCIYCVHNVVTDSHFVNEWAAQISGGYDQARRVAEQHGYEIVREVRGFDDHYLLRHNNVPHRSKRSADHHTKRLTGDHRVEWAEQQESKVRSKRGYLEGKAYLVERAYLEDKRATEDRIYRNIQNSFKDPMFKDQWYLRDDRQGTVSPKVDLHVMPVWSRNITGRGVVVTILDDGIERNHTDLITNYDPEASTDLNGNDSDPMPRYDPTNENKHGTRCAGEVAMAANNGKCGVGVAFNAKIGGVRMLDGKVTDVLEGEAIKFNHKYVDIYSASWGPNDDGHTVEGPGKLAKKAFETGIREGRNGKGVIYVWASGNGGHVKDNCDCDGYTGSIYSISISSASQAFEKPWYGERCASTMATTYSSGSIDDKKVVSTDLRDKCTDMHTGTSAAAPLAAGIFALLLEANPTLTWRDVQHLVAWTSQSAPLAHNKGWQRNGAGFLVNTAFGFGLLDAAGLVDAADPSQWVTVPESFECKVEATESSNLPRILQPVEGGKMLEIEIFTSGCLDQDNEINVLEHVILTLSADYTKRGDLSLYLVSPEGTKTMLLSQRTYDRSSSGYKQWPLMSVHTWGESPRGTWRLIFEDTSGNDNSGSVNNVSLTMYGTKVKPEHMRNGPRKYNPDYNEVKNEKKDDGDHESKSSSTAAESLLQLRLKLLSKML</sequence>
<dbReference type="InterPro" id="IPR038466">
    <property type="entry name" value="S8_pro-domain_sf"/>
</dbReference>
<evidence type="ECO:0000256" key="5">
    <source>
        <dbReference type="ARBA" id="ARBA00022685"/>
    </source>
</evidence>
<protein>
    <submittedName>
        <fullName evidence="19">Prohormone convertase 1</fullName>
    </submittedName>
</protein>
<dbReference type="PROSITE" id="PS00136">
    <property type="entry name" value="SUBTILASE_ASP"/>
    <property type="match status" value="1"/>
</dbReference>
<evidence type="ECO:0000256" key="1">
    <source>
        <dbReference type="ARBA" id="ARBA00001913"/>
    </source>
</evidence>
<evidence type="ECO:0000256" key="3">
    <source>
        <dbReference type="ARBA" id="ARBA00005325"/>
    </source>
</evidence>
<dbReference type="InterPro" id="IPR032815">
    <property type="entry name" value="S8_pro-domain"/>
</dbReference>
<keyword evidence="12" id="KW-1015">Disulfide bond</keyword>
<keyword evidence="4 15" id="KW-0645">Protease</keyword>
<dbReference type="SUPFAM" id="SSF49785">
    <property type="entry name" value="Galactose-binding domain-like"/>
    <property type="match status" value="1"/>
</dbReference>
<dbReference type="Gene3D" id="3.30.70.850">
    <property type="entry name" value="Peptidase S8, pro-domain"/>
    <property type="match status" value="1"/>
</dbReference>
<feature type="region of interest" description="Disordered" evidence="16">
    <location>
        <begin position="616"/>
        <end position="654"/>
    </location>
</feature>
<evidence type="ECO:0000256" key="6">
    <source>
        <dbReference type="ARBA" id="ARBA00022729"/>
    </source>
</evidence>
<evidence type="ECO:0000313" key="19">
    <source>
        <dbReference type="EMBL" id="ACX30929.1"/>
    </source>
</evidence>
<feature type="active site" description="Charge relay system" evidence="14 15">
    <location>
        <position position="399"/>
    </location>
</feature>
<dbReference type="Pfam" id="PF01483">
    <property type="entry name" value="P_proprotein"/>
    <property type="match status" value="1"/>
</dbReference>
<dbReference type="FunFam" id="3.40.50.200:FF:000001">
    <property type="entry name" value="Furin 2, isoform B"/>
    <property type="match status" value="1"/>
</dbReference>
<dbReference type="InterPro" id="IPR015500">
    <property type="entry name" value="Peptidase_S8_subtilisin-rel"/>
</dbReference>
<feature type="active site" description="Charge relay system" evidence="14 15">
    <location>
        <position position="184"/>
    </location>
</feature>
<keyword evidence="11" id="KW-0865">Zymogen</keyword>
<dbReference type="GO" id="GO:0016486">
    <property type="term" value="P:peptide hormone processing"/>
    <property type="evidence" value="ECO:0007669"/>
    <property type="project" value="TreeGrafter"/>
</dbReference>
<evidence type="ECO:0000256" key="8">
    <source>
        <dbReference type="ARBA" id="ARBA00022825"/>
    </source>
</evidence>
<dbReference type="InterPro" id="IPR023827">
    <property type="entry name" value="Peptidase_S8_Asp-AS"/>
</dbReference>
<keyword evidence="8 15" id="KW-0720">Serine protease</keyword>
<feature type="compositionally biased region" description="Basic and acidic residues" evidence="16">
    <location>
        <begin position="634"/>
        <end position="649"/>
    </location>
</feature>
<dbReference type="CDD" id="cd04059">
    <property type="entry name" value="Peptidases_S8_Protein_convertases_Kexins_Furin-like"/>
    <property type="match status" value="1"/>
</dbReference>
<dbReference type="Pfam" id="PF00082">
    <property type="entry name" value="Peptidase_S8"/>
    <property type="match status" value="1"/>
</dbReference>
<evidence type="ECO:0000256" key="12">
    <source>
        <dbReference type="ARBA" id="ARBA00023157"/>
    </source>
</evidence>
<dbReference type="InterPro" id="IPR000209">
    <property type="entry name" value="Peptidase_S8/S53_dom"/>
</dbReference>
<dbReference type="GO" id="GO:0012505">
    <property type="term" value="C:endomembrane system"/>
    <property type="evidence" value="ECO:0007669"/>
    <property type="project" value="UniProtKB-ARBA"/>
</dbReference>
<dbReference type="GO" id="GO:0005615">
    <property type="term" value="C:extracellular space"/>
    <property type="evidence" value="ECO:0007669"/>
    <property type="project" value="TreeGrafter"/>
</dbReference>
<evidence type="ECO:0000256" key="15">
    <source>
        <dbReference type="PROSITE-ProRule" id="PRU01240"/>
    </source>
</evidence>
<dbReference type="GO" id="GO:0043005">
    <property type="term" value="C:neuron projection"/>
    <property type="evidence" value="ECO:0007669"/>
    <property type="project" value="TreeGrafter"/>
</dbReference>
<dbReference type="InterPro" id="IPR036852">
    <property type="entry name" value="Peptidase_S8/S53_dom_sf"/>
</dbReference>
<evidence type="ECO:0000256" key="16">
    <source>
        <dbReference type="SAM" id="MobiDB-lite"/>
    </source>
</evidence>
<keyword evidence="6 17" id="KW-0732">Signal</keyword>
<dbReference type="GO" id="GO:0016020">
    <property type="term" value="C:membrane"/>
    <property type="evidence" value="ECO:0007669"/>
    <property type="project" value="UniProtKB-SubCell"/>
</dbReference>
<evidence type="ECO:0000256" key="4">
    <source>
        <dbReference type="ARBA" id="ARBA00022670"/>
    </source>
</evidence>
<comment type="subcellular location">
    <subcellularLocation>
        <location evidence="2">Membrane</location>
    </subcellularLocation>
</comment>
<dbReference type="Pfam" id="PF16470">
    <property type="entry name" value="S8_pro-domain"/>
    <property type="match status" value="1"/>
</dbReference>
<dbReference type="InterPro" id="IPR008979">
    <property type="entry name" value="Galactose-bd-like_sf"/>
</dbReference>
<dbReference type="InterPro" id="IPR023828">
    <property type="entry name" value="Peptidase_S8_Ser-AS"/>
</dbReference>
<dbReference type="Gene3D" id="3.40.50.200">
    <property type="entry name" value="Peptidase S8/S53 domain"/>
    <property type="match status" value="1"/>
</dbReference>
<keyword evidence="5" id="KW-0165">Cleavage on pair of basic residues</keyword>
<evidence type="ECO:0000256" key="14">
    <source>
        <dbReference type="PIRSR" id="PIRSR615500-1"/>
    </source>
</evidence>
<dbReference type="PROSITE" id="PS51892">
    <property type="entry name" value="SUBTILASE"/>
    <property type="match status" value="1"/>
</dbReference>
<feature type="signal peptide" evidence="17">
    <location>
        <begin position="1"/>
        <end position="22"/>
    </location>
</feature>
<dbReference type="SUPFAM" id="SSF52743">
    <property type="entry name" value="Subtilisin-like"/>
    <property type="match status" value="1"/>
</dbReference>
<reference evidence="19" key="1">
    <citation type="journal article" date="2010" name="Comp. Biochem. Physiol. B, Biochem. Mol. Biol.">
        <title>Molecular cloning and characterization of prohormone convertase 1 gene in abalone (Haliotis diversicolor supertexta).</title>
        <authorList>
            <person name="Zhou J."/>
            <person name="Cai Z.H."/>
        </authorList>
    </citation>
    <scope>NUCLEOTIDE SEQUENCE</scope>
</reference>
<dbReference type="PANTHER" id="PTHR42884">
    <property type="entry name" value="PROPROTEIN CONVERTASE SUBTILISIN/KEXIN-RELATED"/>
    <property type="match status" value="1"/>
</dbReference>
<evidence type="ECO:0000259" key="18">
    <source>
        <dbReference type="PROSITE" id="PS51829"/>
    </source>
</evidence>
<evidence type="ECO:0000256" key="9">
    <source>
        <dbReference type="ARBA" id="ARBA00022837"/>
    </source>
</evidence>
<dbReference type="AlphaFoldDB" id="D0EP83"/>
<dbReference type="InterPro" id="IPR022398">
    <property type="entry name" value="Peptidase_S8_His-AS"/>
</dbReference>
<dbReference type="SUPFAM" id="SSF54897">
    <property type="entry name" value="Protease propeptides/inhibitors"/>
    <property type="match status" value="1"/>
</dbReference>
<evidence type="ECO:0000256" key="13">
    <source>
        <dbReference type="ARBA" id="ARBA00023180"/>
    </source>
</evidence>
<dbReference type="InterPro" id="IPR002884">
    <property type="entry name" value="P_dom"/>
</dbReference>
<dbReference type="PANTHER" id="PTHR42884:SF14">
    <property type="entry name" value="NEUROENDOCRINE CONVERTASE 1"/>
    <property type="match status" value="1"/>
</dbReference>
<accession>D0EP83</accession>
<dbReference type="GO" id="GO:0008104">
    <property type="term" value="P:intracellular protein localization"/>
    <property type="evidence" value="ECO:0007669"/>
    <property type="project" value="UniProtKB-ARBA"/>
</dbReference>
<evidence type="ECO:0000256" key="2">
    <source>
        <dbReference type="ARBA" id="ARBA00004370"/>
    </source>
</evidence>
<dbReference type="Gene3D" id="2.60.120.260">
    <property type="entry name" value="Galactose-binding domain-like"/>
    <property type="match status" value="1"/>
</dbReference>
<name>D0EP83_HALDV</name>
<keyword evidence="9" id="KW-0106">Calcium</keyword>
<evidence type="ECO:0000256" key="17">
    <source>
        <dbReference type="SAM" id="SignalP"/>
    </source>
</evidence>
<dbReference type="PRINTS" id="PR00723">
    <property type="entry name" value="SUBTILISIN"/>
</dbReference>
<keyword evidence="10" id="KW-0472">Membrane</keyword>
<comment type="similarity">
    <text evidence="3">Belongs to the peptidase S8 family. Furin subfamily.</text>
</comment>
<dbReference type="PROSITE" id="PS00138">
    <property type="entry name" value="SUBTILASE_SER"/>
    <property type="match status" value="1"/>
</dbReference>
<proteinExistence type="evidence at transcript level"/>
<dbReference type="EMBL" id="GQ867591">
    <property type="protein sequence ID" value="ACX30929.1"/>
    <property type="molecule type" value="mRNA"/>
</dbReference>
<organism evidence="19">
    <name type="scientific">Haliotis diversicolor supertexta</name>
    <dbReference type="NCBI Taxonomy" id="283615"/>
    <lineage>
        <taxon>Eukaryota</taxon>
        <taxon>Metazoa</taxon>
        <taxon>Spiralia</taxon>
        <taxon>Lophotrochozoa</taxon>
        <taxon>Mollusca</taxon>
        <taxon>Gastropoda</taxon>
        <taxon>Vetigastropoda</taxon>
        <taxon>Lepetellida</taxon>
        <taxon>Haliotoidea</taxon>
        <taxon>Haliotidae</taxon>
        <taxon>Haliotis</taxon>
    </lineage>
</organism>
<dbReference type="GO" id="GO:0005737">
    <property type="term" value="C:cytoplasm"/>
    <property type="evidence" value="ECO:0007669"/>
    <property type="project" value="UniProtKB-ARBA"/>
</dbReference>
<feature type="chain" id="PRO_5003007756" evidence="17">
    <location>
        <begin position="23"/>
        <end position="670"/>
    </location>
</feature>
<dbReference type="FunFam" id="3.30.70.850:FF:000001">
    <property type="entry name" value="Proprotein convertase subtilisin/kexin type 5"/>
    <property type="match status" value="1"/>
</dbReference>
<dbReference type="PROSITE" id="PS00137">
    <property type="entry name" value="SUBTILASE_HIS"/>
    <property type="match status" value="1"/>
</dbReference>
<dbReference type="PROSITE" id="PS51829">
    <property type="entry name" value="P_HOMO_B"/>
    <property type="match status" value="1"/>
</dbReference>
<dbReference type="FunFam" id="2.60.120.260:FF:000006">
    <property type="entry name" value="Proprotein convertase subtilisin/kexin type 5"/>
    <property type="match status" value="1"/>
</dbReference>